<feature type="region of interest" description="Disordered" evidence="7">
    <location>
        <begin position="751"/>
        <end position="811"/>
    </location>
</feature>
<organism evidence="8 9">
    <name type="scientific">Verticillium longisporum</name>
    <name type="common">Verticillium dahliae var. longisporum</name>
    <dbReference type="NCBI Taxonomy" id="100787"/>
    <lineage>
        <taxon>Eukaryota</taxon>
        <taxon>Fungi</taxon>
        <taxon>Dikarya</taxon>
        <taxon>Ascomycota</taxon>
        <taxon>Pezizomycotina</taxon>
        <taxon>Sordariomycetes</taxon>
        <taxon>Hypocreomycetidae</taxon>
        <taxon>Glomerellales</taxon>
        <taxon>Plectosphaerellaceae</taxon>
        <taxon>Verticillium</taxon>
    </lineage>
</organism>
<dbReference type="GO" id="GO:0019752">
    <property type="term" value="P:carboxylic acid metabolic process"/>
    <property type="evidence" value="ECO:0007669"/>
    <property type="project" value="InterPro"/>
</dbReference>
<dbReference type="SUPFAM" id="SSF53383">
    <property type="entry name" value="PLP-dependent transferases"/>
    <property type="match status" value="1"/>
</dbReference>
<keyword evidence="5" id="KW-0456">Lyase</keyword>
<feature type="compositionally biased region" description="Basic and acidic residues" evidence="7">
    <location>
        <begin position="794"/>
        <end position="805"/>
    </location>
</feature>
<evidence type="ECO:0000256" key="7">
    <source>
        <dbReference type="SAM" id="MobiDB-lite"/>
    </source>
</evidence>
<dbReference type="GO" id="GO:0007034">
    <property type="term" value="P:vacuolar transport"/>
    <property type="evidence" value="ECO:0007669"/>
    <property type="project" value="InterPro"/>
</dbReference>
<dbReference type="Gene3D" id="6.10.140.1230">
    <property type="match status" value="1"/>
</dbReference>
<comment type="similarity">
    <text evidence="2">Belongs to the group II decarboxylase family.</text>
</comment>
<reference evidence="9" key="1">
    <citation type="submission" date="2015-05" db="EMBL/GenBank/DDBJ databases">
        <authorList>
            <person name="Fogelqvist Johan"/>
        </authorList>
    </citation>
    <scope>NUCLEOTIDE SEQUENCE [LARGE SCALE GENOMIC DNA]</scope>
</reference>
<evidence type="ECO:0000256" key="4">
    <source>
        <dbReference type="ARBA" id="ARBA00022898"/>
    </source>
</evidence>
<dbReference type="InterPro" id="IPR015421">
    <property type="entry name" value="PyrdxlP-dep_Trfase_major"/>
</dbReference>
<evidence type="ECO:0000256" key="2">
    <source>
        <dbReference type="ARBA" id="ARBA00009533"/>
    </source>
</evidence>
<dbReference type="PANTHER" id="PTHR46101:SF2">
    <property type="entry name" value="SERINE DECARBOXYLASE"/>
    <property type="match status" value="1"/>
</dbReference>
<proteinExistence type="inferred from homology"/>
<dbReference type="Pfam" id="PF03357">
    <property type="entry name" value="Snf7"/>
    <property type="match status" value="1"/>
</dbReference>
<dbReference type="GO" id="GO:0030170">
    <property type="term" value="F:pyridoxal phosphate binding"/>
    <property type="evidence" value="ECO:0007669"/>
    <property type="project" value="InterPro"/>
</dbReference>
<evidence type="ECO:0000256" key="3">
    <source>
        <dbReference type="ARBA" id="ARBA00022793"/>
    </source>
</evidence>
<sequence>MTFSCGIDFSKPADKGELEDVFAETIGQWDKTVRKAVGYPRNWIRHPKIQELMKTAGAYGVHNVGNWAEGGRFAPEAFCYEFEVMLFFMELFHCAGGEDRYWGYIDASGSSGNIWAATVGKAVLRKAGGRDPVMLFSKAAHYSFDTAVLQNGVRAQTIDEKDDGSIDMAALREAFEKHDDRPIWMGILCGGTVEEGRDNIRQILELARDLGRPRSDFFFHVDGAFSAVPLALMSDADDADIVPSFGLDVDGFGIDTLNVSTHKFIGTLDTGGMILMRREHSEAVAVDVEYIQSVHKTQIGSRNARAILECWMLIKYVGRDTFTEWAFACAQRAHYMPAMGDLAEYLTSNDPSFRKARLPALYSDFRSQRTLNPDGYTANLSAWRAALARLAWDAQLPDPATSTTPPRLLLTVDDSLPAHLQSRQFGRPLALGTVVREALENGDLVPVPDFLARKESIYAKTAGWGAVPWSVASWAARQLGFGSGGGTSTAEDKMPKGTYVVLPNLEKAGGLVAEQAAARASDTRFERTFTRRHFERACAADLAVVGQKDRALAGRDVDVLLRFLARDKGLVASDGQTVRIRVEGEDAAVTEEDAAVAQLKELVEDLKHQTTLLAARVDTLAADAKAAVGKKNNAVAMRLLREKKTVEATLGKRGAALLQMEEIAARIQQARDQVQFVNVMEGSAGVLKQLNAEVGGVERVEGVVDALREQMADTDEVGRILASAGEVEVIDDGEIDDELRALEKAEEDRIAAEKQAEKDAQQAKEAEATRKRLEEAGSVPETEAESEAAAKTAEQLDRMSLDERPQPQAAS</sequence>
<dbReference type="EMBL" id="CVQI01010002">
    <property type="protein sequence ID" value="CRK19458.1"/>
    <property type="molecule type" value="Genomic_DNA"/>
</dbReference>
<evidence type="ECO:0000313" key="8">
    <source>
        <dbReference type="EMBL" id="CRK19458.1"/>
    </source>
</evidence>
<dbReference type="GO" id="GO:0016831">
    <property type="term" value="F:carboxy-lyase activity"/>
    <property type="evidence" value="ECO:0007669"/>
    <property type="project" value="UniProtKB-KW"/>
</dbReference>
<name>A0A0G4LBK3_VERLO</name>
<evidence type="ECO:0000256" key="5">
    <source>
        <dbReference type="ARBA" id="ARBA00023239"/>
    </source>
</evidence>
<keyword evidence="3" id="KW-0210">Decarboxylase</keyword>
<dbReference type="AlphaFoldDB" id="A0A0G4LBK3"/>
<dbReference type="Gene3D" id="3.40.640.10">
    <property type="entry name" value="Type I PLP-dependent aspartate aminotransferase-like (Major domain)"/>
    <property type="match status" value="1"/>
</dbReference>
<dbReference type="PANTHER" id="PTHR46101">
    <property type="match status" value="1"/>
</dbReference>
<protein>
    <submittedName>
        <fullName evidence="8">Uncharacterized protein</fullName>
    </submittedName>
</protein>
<dbReference type="InterPro" id="IPR002129">
    <property type="entry name" value="PyrdxlP-dep_de-COase"/>
</dbReference>
<gene>
    <name evidence="8" type="ORF">BN1723_011882</name>
</gene>
<evidence type="ECO:0000313" key="9">
    <source>
        <dbReference type="Proteomes" id="UP000045706"/>
    </source>
</evidence>
<dbReference type="Pfam" id="PF00282">
    <property type="entry name" value="Pyridoxal_deC"/>
    <property type="match status" value="1"/>
</dbReference>
<evidence type="ECO:0000256" key="6">
    <source>
        <dbReference type="PIRSR" id="PIRSR602129-50"/>
    </source>
</evidence>
<dbReference type="Proteomes" id="UP000045706">
    <property type="component" value="Unassembled WGS sequence"/>
</dbReference>
<feature type="compositionally biased region" description="Basic and acidic residues" evidence="7">
    <location>
        <begin position="751"/>
        <end position="775"/>
    </location>
</feature>
<dbReference type="InterPro" id="IPR015424">
    <property type="entry name" value="PyrdxlP-dep_Trfase"/>
</dbReference>
<dbReference type="InterPro" id="IPR051151">
    <property type="entry name" value="Group_II_Decarboxylase"/>
</dbReference>
<dbReference type="InterPro" id="IPR005024">
    <property type="entry name" value="Snf7_fam"/>
</dbReference>
<comment type="cofactor">
    <cofactor evidence="1 6">
        <name>pyridoxal 5'-phosphate</name>
        <dbReference type="ChEBI" id="CHEBI:597326"/>
    </cofactor>
</comment>
<accession>A0A0G4LBK3</accession>
<feature type="modified residue" description="N6-(pyridoxal phosphate)lysine" evidence="6">
    <location>
        <position position="263"/>
    </location>
</feature>
<keyword evidence="4 6" id="KW-0663">Pyridoxal phosphate</keyword>
<evidence type="ECO:0000256" key="1">
    <source>
        <dbReference type="ARBA" id="ARBA00001933"/>
    </source>
</evidence>